<feature type="transmembrane region" description="Helical" evidence="1">
    <location>
        <begin position="46"/>
        <end position="66"/>
    </location>
</feature>
<feature type="transmembrane region" description="Helical" evidence="1">
    <location>
        <begin position="96"/>
        <end position="117"/>
    </location>
</feature>
<keyword evidence="3" id="KW-1185">Reference proteome</keyword>
<feature type="transmembrane region" description="Helical" evidence="1">
    <location>
        <begin position="138"/>
        <end position="159"/>
    </location>
</feature>
<comment type="caution">
    <text evidence="2">The sequence shown here is derived from an EMBL/GenBank/DDBJ whole genome shotgun (WGS) entry which is preliminary data.</text>
</comment>
<dbReference type="AlphaFoldDB" id="A0A4R0R3B2"/>
<gene>
    <name evidence="2" type="ORF">EIP91_009952</name>
</gene>
<name>A0A4R0R3B2_9APHY</name>
<keyword evidence="1" id="KW-0812">Transmembrane</keyword>
<proteinExistence type="predicted"/>
<dbReference type="EMBL" id="RWJN01000587">
    <property type="protein sequence ID" value="TCD60506.1"/>
    <property type="molecule type" value="Genomic_DNA"/>
</dbReference>
<accession>A0A4R0R3B2</accession>
<keyword evidence="1" id="KW-1133">Transmembrane helix</keyword>
<sequence length="241" mass="26808">MSSEYMLDSCRHVQLYHQLYSAFATLIVGVLVIIRTYALYERSRKVLIFLLGLMTTSWVIACWAVAAGSSSTFDPVGHAFTLGFCDLSLSAIEGKYFAGAWSTVLLFDFVVFVLTLYKRLRVGKTHDNGLFSLMVRDGTVYFGVIAILFSIDIVTFLVTGALYKGIVITYTNVLSSILMSRMMLNVRRPSLPRRQQSTAPFSTIAYARTNDRPYTSTVADELTIVVDETATVRTQPGVSDV</sequence>
<feature type="transmembrane region" description="Helical" evidence="1">
    <location>
        <begin position="165"/>
        <end position="184"/>
    </location>
</feature>
<evidence type="ECO:0000313" key="3">
    <source>
        <dbReference type="Proteomes" id="UP000292702"/>
    </source>
</evidence>
<reference evidence="2 3" key="1">
    <citation type="submission" date="2018-11" db="EMBL/GenBank/DDBJ databases">
        <title>Genome assembly of Steccherinum ochraceum LE-BIN_3174, the white-rot fungus of the Steccherinaceae family (The Residual Polyporoid clade, Polyporales, Basidiomycota).</title>
        <authorList>
            <person name="Fedorova T.V."/>
            <person name="Glazunova O.A."/>
            <person name="Landesman E.O."/>
            <person name="Moiseenko K.V."/>
            <person name="Psurtseva N.V."/>
            <person name="Savinova O.S."/>
            <person name="Shakhova N.V."/>
            <person name="Tyazhelova T.V."/>
            <person name="Vasina D.V."/>
        </authorList>
    </citation>
    <scope>NUCLEOTIDE SEQUENCE [LARGE SCALE GENOMIC DNA]</scope>
    <source>
        <strain evidence="2 3">LE-BIN_3174</strain>
    </source>
</reference>
<dbReference type="OrthoDB" id="3261349at2759"/>
<evidence type="ECO:0000256" key="1">
    <source>
        <dbReference type="SAM" id="Phobius"/>
    </source>
</evidence>
<protein>
    <submittedName>
        <fullName evidence="2">Uncharacterized protein</fullName>
    </submittedName>
</protein>
<organism evidence="2 3">
    <name type="scientific">Steccherinum ochraceum</name>
    <dbReference type="NCBI Taxonomy" id="92696"/>
    <lineage>
        <taxon>Eukaryota</taxon>
        <taxon>Fungi</taxon>
        <taxon>Dikarya</taxon>
        <taxon>Basidiomycota</taxon>
        <taxon>Agaricomycotina</taxon>
        <taxon>Agaricomycetes</taxon>
        <taxon>Polyporales</taxon>
        <taxon>Steccherinaceae</taxon>
        <taxon>Steccherinum</taxon>
    </lineage>
</organism>
<dbReference type="Proteomes" id="UP000292702">
    <property type="component" value="Unassembled WGS sequence"/>
</dbReference>
<evidence type="ECO:0000313" key="2">
    <source>
        <dbReference type="EMBL" id="TCD60506.1"/>
    </source>
</evidence>
<keyword evidence="1" id="KW-0472">Membrane</keyword>
<feature type="transmembrane region" description="Helical" evidence="1">
    <location>
        <begin position="15"/>
        <end position="34"/>
    </location>
</feature>